<evidence type="ECO:0000313" key="2">
    <source>
        <dbReference type="EMBL" id="KAF5320893.1"/>
    </source>
</evidence>
<keyword evidence="3" id="KW-1185">Reference proteome</keyword>
<accession>A0A8H5F2F9</accession>
<dbReference type="Proteomes" id="UP000567179">
    <property type="component" value="Unassembled WGS sequence"/>
</dbReference>
<evidence type="ECO:0000313" key="3">
    <source>
        <dbReference type="Proteomes" id="UP000567179"/>
    </source>
</evidence>
<dbReference type="OrthoDB" id="3193844at2759"/>
<proteinExistence type="predicted"/>
<name>A0A8H5F2F9_9AGAR</name>
<reference evidence="2 3" key="1">
    <citation type="journal article" date="2020" name="ISME J.">
        <title>Uncovering the hidden diversity of litter-decomposition mechanisms in mushroom-forming fungi.</title>
        <authorList>
            <person name="Floudas D."/>
            <person name="Bentzer J."/>
            <person name="Ahren D."/>
            <person name="Johansson T."/>
            <person name="Persson P."/>
            <person name="Tunlid A."/>
        </authorList>
    </citation>
    <scope>NUCLEOTIDE SEQUENCE [LARGE SCALE GENOMIC DNA]</scope>
    <source>
        <strain evidence="2 3">CBS 101986</strain>
    </source>
</reference>
<protein>
    <submittedName>
        <fullName evidence="2">Uncharacterized protein</fullName>
    </submittedName>
</protein>
<gene>
    <name evidence="2" type="ORF">D9619_002111</name>
</gene>
<dbReference type="AlphaFoldDB" id="A0A8H5F2F9"/>
<dbReference type="EMBL" id="JAACJJ010000028">
    <property type="protein sequence ID" value="KAF5320893.1"/>
    <property type="molecule type" value="Genomic_DNA"/>
</dbReference>
<feature type="compositionally biased region" description="Basic and acidic residues" evidence="1">
    <location>
        <begin position="151"/>
        <end position="160"/>
    </location>
</feature>
<evidence type="ECO:0000256" key="1">
    <source>
        <dbReference type="SAM" id="MobiDB-lite"/>
    </source>
</evidence>
<sequence>MYPQESCSKMSQEEWLGALRLAHKWQFGKIRDKAIAKLQPEISEWTPDKKINLGLQFLVQDWVRAGLVDLVQNQELETDNLMKDPYNFDQYIVPKIFYVQSKASFEVAHIRNATCRSCADDSYVYPEWDALYLKAARKLVDSVFADELKKARHPDDKPESEFVEGAAPRGIKRVSEPQSEKSVNELSEMRFRSDNVVETSQGGRKRRSLAS</sequence>
<comment type="caution">
    <text evidence="2">The sequence shown here is derived from an EMBL/GenBank/DDBJ whole genome shotgun (WGS) entry which is preliminary data.</text>
</comment>
<organism evidence="2 3">
    <name type="scientific">Psilocybe cf. subviscida</name>
    <dbReference type="NCBI Taxonomy" id="2480587"/>
    <lineage>
        <taxon>Eukaryota</taxon>
        <taxon>Fungi</taxon>
        <taxon>Dikarya</taxon>
        <taxon>Basidiomycota</taxon>
        <taxon>Agaricomycotina</taxon>
        <taxon>Agaricomycetes</taxon>
        <taxon>Agaricomycetidae</taxon>
        <taxon>Agaricales</taxon>
        <taxon>Agaricineae</taxon>
        <taxon>Strophariaceae</taxon>
        <taxon>Psilocybe</taxon>
    </lineage>
</organism>
<feature type="region of interest" description="Disordered" evidence="1">
    <location>
        <begin position="151"/>
        <end position="211"/>
    </location>
</feature>
<feature type="compositionally biased region" description="Basic and acidic residues" evidence="1">
    <location>
        <begin position="173"/>
        <end position="195"/>
    </location>
</feature>